<dbReference type="GO" id="GO:0005886">
    <property type="term" value="C:plasma membrane"/>
    <property type="evidence" value="ECO:0007669"/>
    <property type="project" value="UniProtKB-SubCell"/>
</dbReference>
<dbReference type="InterPro" id="IPR004255">
    <property type="entry name" value="O-acyltransferase_WSD1_N"/>
</dbReference>
<evidence type="ECO:0000256" key="1">
    <source>
        <dbReference type="ARBA" id="ARBA00004162"/>
    </source>
</evidence>
<dbReference type="GO" id="GO:0004144">
    <property type="term" value="F:diacylglycerol O-acyltransferase activity"/>
    <property type="evidence" value="ECO:0007669"/>
    <property type="project" value="UniProtKB-EC"/>
</dbReference>
<dbReference type="AlphaFoldDB" id="A0A4Y6JM90"/>
<name>A0A4Y6JM90_CAMSI</name>
<gene>
    <name evidence="14" type="primary">WSD1</name>
</gene>
<comment type="catalytic activity">
    <reaction evidence="9">
        <text>a long chain fatty alcohol + a fatty acyl-CoA = a long-chain alcohol wax ester + CoA</text>
        <dbReference type="Rhea" id="RHEA:38443"/>
        <dbReference type="ChEBI" id="CHEBI:17135"/>
        <dbReference type="ChEBI" id="CHEBI:57287"/>
        <dbReference type="ChEBI" id="CHEBI:77636"/>
        <dbReference type="ChEBI" id="CHEBI:235323"/>
        <dbReference type="EC" id="2.3.1.75"/>
    </reaction>
</comment>
<keyword evidence="7" id="KW-0012">Acyltransferase</keyword>
<comment type="similarity">
    <text evidence="8">In the N-terminal section; belongs to the long-chain O-acyltransferase family.</text>
</comment>
<keyword evidence="6" id="KW-0256">Endoplasmic reticulum</keyword>
<evidence type="ECO:0000256" key="11">
    <source>
        <dbReference type="SAM" id="MobiDB-lite"/>
    </source>
</evidence>
<accession>A0A4Y6JM90</accession>
<feature type="region of interest" description="Disordered" evidence="11">
    <location>
        <begin position="1"/>
        <end position="27"/>
    </location>
</feature>
<comment type="catalytic activity">
    <reaction evidence="10">
        <text>an acyl-CoA + a 1,2-diacyl-sn-glycerol = a triacyl-sn-glycerol + CoA</text>
        <dbReference type="Rhea" id="RHEA:10868"/>
        <dbReference type="ChEBI" id="CHEBI:17815"/>
        <dbReference type="ChEBI" id="CHEBI:57287"/>
        <dbReference type="ChEBI" id="CHEBI:58342"/>
        <dbReference type="ChEBI" id="CHEBI:64615"/>
        <dbReference type="EC" id="2.3.1.20"/>
    </reaction>
</comment>
<dbReference type="GO" id="GO:0005789">
    <property type="term" value="C:endoplasmic reticulum membrane"/>
    <property type="evidence" value="ECO:0007669"/>
    <property type="project" value="UniProtKB-SubCell"/>
</dbReference>
<dbReference type="GO" id="GO:0019432">
    <property type="term" value="P:triglyceride biosynthetic process"/>
    <property type="evidence" value="ECO:0007669"/>
    <property type="project" value="UniProtKB-UniPathway"/>
</dbReference>
<dbReference type="Pfam" id="PF03007">
    <property type="entry name" value="WS_DGAT_cat"/>
    <property type="match status" value="1"/>
</dbReference>
<evidence type="ECO:0000313" key="14">
    <source>
        <dbReference type="EMBL" id="QDF83083.1"/>
    </source>
</evidence>
<evidence type="ECO:0000256" key="5">
    <source>
        <dbReference type="ARBA" id="ARBA00022679"/>
    </source>
</evidence>
<dbReference type="InterPro" id="IPR045034">
    <property type="entry name" value="O-acyltransferase_WSD1-like"/>
</dbReference>
<evidence type="ECO:0000256" key="6">
    <source>
        <dbReference type="ARBA" id="ARBA00022824"/>
    </source>
</evidence>
<evidence type="ECO:0000259" key="12">
    <source>
        <dbReference type="Pfam" id="PF03007"/>
    </source>
</evidence>
<dbReference type="InterPro" id="IPR009721">
    <property type="entry name" value="O-acyltransferase_WSD1_C"/>
</dbReference>
<dbReference type="EMBL" id="MK350294">
    <property type="protein sequence ID" value="QDF83083.1"/>
    <property type="molecule type" value="mRNA"/>
</dbReference>
<evidence type="ECO:0000256" key="3">
    <source>
        <dbReference type="ARBA" id="ARBA00004771"/>
    </source>
</evidence>
<evidence type="ECO:0000256" key="10">
    <source>
        <dbReference type="ARBA" id="ARBA00048109"/>
    </source>
</evidence>
<evidence type="ECO:0000256" key="2">
    <source>
        <dbReference type="ARBA" id="ARBA00004586"/>
    </source>
</evidence>
<dbReference type="Pfam" id="PF06974">
    <property type="entry name" value="WS_DGAT_C"/>
    <property type="match status" value="1"/>
</dbReference>
<proteinExistence type="evidence at transcript level"/>
<comment type="subcellular location">
    <subcellularLocation>
        <location evidence="1">Cell membrane</location>
        <topology evidence="1">Single-pass membrane protein</topology>
    </subcellularLocation>
    <subcellularLocation>
        <location evidence="2">Endoplasmic reticulum membrane</location>
    </subcellularLocation>
</comment>
<dbReference type="PANTHER" id="PTHR31650:SF79">
    <property type="entry name" value="O-ACYLTRANSFERASE (WSD1-LIKE) FAMILY PROTEIN-RELATED"/>
    <property type="match status" value="1"/>
</dbReference>
<feature type="domain" description="O-acyltransferase WSD1 C-terminal" evidence="13">
    <location>
        <begin position="337"/>
        <end position="481"/>
    </location>
</feature>
<sequence length="493" mass="55507">MDEIQGHKPLKPIQTSRNGKRSIINNDDGQPLSPLAHVFHEPGSNLYVIGIFGSKTKINPEEAKPKLINGLLQHPRFSSLQVFDKESGKLKWKATELNVDDHVVVPKLDQNMDSPDKFVEDYICNLTKSDVDKTKPLWDLHILDIKTSDSEGVIVYRVHHSIGDGTSLMALLLACSRKVSDPEALPSIPVMKNSSLIKNSGFWSVLQLVWNTIIGVLLYVATSLFLKDTETPIKASKRVEKNGRRIIVRNVNLDDVKLIKNAMNVTINDVVLGVSEAGLTKYLNRRYGELIDKEPSEEKNYLPKNIRLRAIFYVNLRPFGGIKAFSDMMEKGNPVRWGNNIGYVVFPFTIGFRDDPLDYVREAKVAIDRKKSSLEPFWVAFLTTNLIKFFGNKVAGYLNYKVFSNTTLWFSNVPGTGDEIAFCGHEISYYAPTCYGQPNALMIHAVSYVNKLIFIISAEEETIPDPHQICDDLEESLNLIKAAVLAKQHVKDD</sequence>
<evidence type="ECO:0000256" key="8">
    <source>
        <dbReference type="ARBA" id="ARBA00024360"/>
    </source>
</evidence>
<reference evidence="14" key="1">
    <citation type="submission" date="2018-12" db="EMBL/GenBank/DDBJ databases">
        <authorList>
            <person name="Zhang W."/>
            <person name="Lin L."/>
            <person name="Sun W."/>
            <person name="Chen C."/>
            <person name="Chen M."/>
        </authorList>
    </citation>
    <scope>NUCLEOTIDE SEQUENCE</scope>
    <source>
        <strain evidence="14">0306A</strain>
    </source>
</reference>
<protein>
    <submittedName>
        <fullName evidence="14">WSD1</fullName>
    </submittedName>
</protein>
<organism evidence="14">
    <name type="scientific">Camellia sinensis</name>
    <name type="common">Tea plant</name>
    <name type="synonym">Thea sinensis</name>
    <dbReference type="NCBI Taxonomy" id="4442"/>
    <lineage>
        <taxon>Eukaryota</taxon>
        <taxon>Viridiplantae</taxon>
        <taxon>Streptophyta</taxon>
        <taxon>Embryophyta</taxon>
        <taxon>Tracheophyta</taxon>
        <taxon>Spermatophyta</taxon>
        <taxon>Magnoliopsida</taxon>
        <taxon>eudicotyledons</taxon>
        <taxon>Gunneridae</taxon>
        <taxon>Pentapetalae</taxon>
        <taxon>asterids</taxon>
        <taxon>Ericales</taxon>
        <taxon>Theaceae</taxon>
        <taxon>Camellia</taxon>
    </lineage>
</organism>
<dbReference type="PANTHER" id="PTHR31650">
    <property type="entry name" value="O-ACYLTRANSFERASE (WSD1-LIKE) FAMILY PROTEIN"/>
    <property type="match status" value="1"/>
</dbReference>
<feature type="compositionally biased region" description="Polar residues" evidence="11">
    <location>
        <begin position="13"/>
        <end position="27"/>
    </location>
</feature>
<comment type="pathway">
    <text evidence="3">Glycerolipid metabolism; triacylglycerol biosynthesis.</text>
</comment>
<dbReference type="UniPathway" id="UPA00282"/>
<evidence type="ECO:0000256" key="4">
    <source>
        <dbReference type="ARBA" id="ARBA00005189"/>
    </source>
</evidence>
<evidence type="ECO:0000256" key="7">
    <source>
        <dbReference type="ARBA" id="ARBA00023315"/>
    </source>
</evidence>
<dbReference type="GO" id="GO:0047196">
    <property type="term" value="F:long-chain-alcohol O-fatty-acyltransferase activity"/>
    <property type="evidence" value="ECO:0007669"/>
    <property type="project" value="UniProtKB-EC"/>
</dbReference>
<dbReference type="EMBL" id="MK350295">
    <property type="protein sequence ID" value="QDF83084.1"/>
    <property type="molecule type" value="mRNA"/>
</dbReference>
<evidence type="ECO:0000259" key="13">
    <source>
        <dbReference type="Pfam" id="PF06974"/>
    </source>
</evidence>
<keyword evidence="5" id="KW-0808">Transferase</keyword>
<evidence type="ECO:0000256" key="9">
    <source>
        <dbReference type="ARBA" id="ARBA00047604"/>
    </source>
</evidence>
<feature type="domain" description="O-acyltransferase WSD1-like N-terminal" evidence="12">
    <location>
        <begin position="119"/>
        <end position="271"/>
    </location>
</feature>
<comment type="pathway">
    <text evidence="4">Lipid metabolism.</text>
</comment>